<feature type="compositionally biased region" description="Basic and acidic residues" evidence="1">
    <location>
        <begin position="251"/>
        <end position="279"/>
    </location>
</feature>
<dbReference type="Proteomes" id="UP000612282">
    <property type="component" value="Unassembled WGS sequence"/>
</dbReference>
<comment type="caution">
    <text evidence="2">The sequence shown here is derived from an EMBL/GenBank/DDBJ whole genome shotgun (WGS) entry which is preliminary data.</text>
</comment>
<proteinExistence type="predicted"/>
<name>A0ABQ3XFI1_9ACTN</name>
<sequence>MLMRSSEADGLARLHSWRHVRQFAVPTSMILAATTRRIAGDWAGACAAAHVDVDFDLRTVAVDRGREFAARLQADLRDLAPDLLRWHLPRTIADGLLRPGLTMSLIRYRLPGGDLHLVARTAPTWADFGQRISLALWDPGAGDPGPHPWPRPDHRFRLDLHPHLWSATHAPDLRERSGATPSDPAGPGNRPAGPGEDAFADGSANRDPADGPANRDHPEETAGRQPAEDSTGHAHAEGTADRNPAAGAAETADRDHPEKTAGRDHAAHRHAVEAGPHDAGVEIPAGRGYAVHRWVAEAGILRAADGLRGPVAVRLGGGRRLTVSDDGHGSRFEHHRCGTGGPVLPYAATWLPPDLELLHAGMISPEQLHPLVAAALVPGFTAGAVPPVAVATGVRLVECRGVTHRLGIVDGRLVPLDHHPDELRREELLVTFGGPPLPCLRVIAEDSRSPHWLDEVRTRLDHGDRDGAAALVAEWLGPDAEIEGTLREAFDDADDGSAEHGTYRAGRLAGQTPPRLGAPLGVHQHKLGRRGRHRRLPKRATSRH</sequence>
<evidence type="ECO:0000313" key="3">
    <source>
        <dbReference type="Proteomes" id="UP000612282"/>
    </source>
</evidence>
<evidence type="ECO:0000313" key="2">
    <source>
        <dbReference type="EMBL" id="GID57242.1"/>
    </source>
</evidence>
<protein>
    <submittedName>
        <fullName evidence="2">Uncharacterized protein</fullName>
    </submittedName>
</protein>
<feature type="compositionally biased region" description="Basic residues" evidence="1">
    <location>
        <begin position="523"/>
        <end position="544"/>
    </location>
</feature>
<feature type="region of interest" description="Disordered" evidence="1">
    <location>
        <begin position="169"/>
        <end position="279"/>
    </location>
</feature>
<evidence type="ECO:0000256" key="1">
    <source>
        <dbReference type="SAM" id="MobiDB-lite"/>
    </source>
</evidence>
<feature type="region of interest" description="Disordered" evidence="1">
    <location>
        <begin position="507"/>
        <end position="544"/>
    </location>
</feature>
<feature type="compositionally biased region" description="Low complexity" evidence="1">
    <location>
        <begin position="185"/>
        <end position="195"/>
    </location>
</feature>
<gene>
    <name evidence="2" type="ORF">Aco03nite_056460</name>
</gene>
<keyword evidence="3" id="KW-1185">Reference proteome</keyword>
<dbReference type="EMBL" id="BOMG01000070">
    <property type="protein sequence ID" value="GID57242.1"/>
    <property type="molecule type" value="Genomic_DNA"/>
</dbReference>
<feature type="compositionally biased region" description="Basic and acidic residues" evidence="1">
    <location>
        <begin position="207"/>
        <end position="240"/>
    </location>
</feature>
<accession>A0ABQ3XFI1</accession>
<organism evidence="2 3">
    <name type="scientific">Actinoplanes couchii</name>
    <dbReference type="NCBI Taxonomy" id="403638"/>
    <lineage>
        <taxon>Bacteria</taxon>
        <taxon>Bacillati</taxon>
        <taxon>Actinomycetota</taxon>
        <taxon>Actinomycetes</taxon>
        <taxon>Micromonosporales</taxon>
        <taxon>Micromonosporaceae</taxon>
        <taxon>Actinoplanes</taxon>
    </lineage>
</organism>
<reference evidence="2 3" key="1">
    <citation type="submission" date="2021-01" db="EMBL/GenBank/DDBJ databases">
        <title>Whole genome shotgun sequence of Actinoplanes couchii NBRC 106145.</title>
        <authorList>
            <person name="Komaki H."/>
            <person name="Tamura T."/>
        </authorList>
    </citation>
    <scope>NUCLEOTIDE SEQUENCE [LARGE SCALE GENOMIC DNA]</scope>
    <source>
        <strain evidence="2 3">NBRC 106145</strain>
    </source>
</reference>